<evidence type="ECO:0000313" key="1">
    <source>
        <dbReference type="EMBL" id="KAI8545512.1"/>
    </source>
</evidence>
<dbReference type="Proteomes" id="UP001062846">
    <property type="component" value="Chromosome 7"/>
</dbReference>
<comment type="caution">
    <text evidence="1">The sequence shown here is derived from an EMBL/GenBank/DDBJ whole genome shotgun (WGS) entry which is preliminary data.</text>
</comment>
<proteinExistence type="predicted"/>
<gene>
    <name evidence="1" type="ORF">RHMOL_Rhmol07G0045300</name>
</gene>
<keyword evidence="2" id="KW-1185">Reference proteome</keyword>
<accession>A0ACC0MWU0</accession>
<sequence length="89" mass="10220">MRIFTNSWRLWYVASTPTRKKLIDAALQLHDSEHSNIHGFKCLFAVSGFSRVRLQIGIPPISLVKEPKVFIHGNIRSKDVMNRNWPGCS</sequence>
<name>A0ACC0MWU0_RHOML</name>
<organism evidence="1 2">
    <name type="scientific">Rhododendron molle</name>
    <name type="common">Chinese azalea</name>
    <name type="synonym">Azalea mollis</name>
    <dbReference type="NCBI Taxonomy" id="49168"/>
    <lineage>
        <taxon>Eukaryota</taxon>
        <taxon>Viridiplantae</taxon>
        <taxon>Streptophyta</taxon>
        <taxon>Embryophyta</taxon>
        <taxon>Tracheophyta</taxon>
        <taxon>Spermatophyta</taxon>
        <taxon>Magnoliopsida</taxon>
        <taxon>eudicotyledons</taxon>
        <taxon>Gunneridae</taxon>
        <taxon>Pentapetalae</taxon>
        <taxon>asterids</taxon>
        <taxon>Ericales</taxon>
        <taxon>Ericaceae</taxon>
        <taxon>Ericoideae</taxon>
        <taxon>Rhodoreae</taxon>
        <taxon>Rhododendron</taxon>
    </lineage>
</organism>
<dbReference type="EMBL" id="CM046394">
    <property type="protein sequence ID" value="KAI8545512.1"/>
    <property type="molecule type" value="Genomic_DNA"/>
</dbReference>
<reference evidence="1" key="1">
    <citation type="submission" date="2022-02" db="EMBL/GenBank/DDBJ databases">
        <title>Plant Genome Project.</title>
        <authorList>
            <person name="Zhang R.-G."/>
        </authorList>
    </citation>
    <scope>NUCLEOTIDE SEQUENCE</scope>
    <source>
        <strain evidence="1">AT1</strain>
    </source>
</reference>
<protein>
    <submittedName>
        <fullName evidence="1">Uncharacterized protein</fullName>
    </submittedName>
</protein>
<evidence type="ECO:0000313" key="2">
    <source>
        <dbReference type="Proteomes" id="UP001062846"/>
    </source>
</evidence>